<keyword evidence="2" id="KW-1185">Reference proteome</keyword>
<evidence type="ECO:0000313" key="2">
    <source>
        <dbReference type="Proteomes" id="UP001208656"/>
    </source>
</evidence>
<sequence length="79" mass="9164">MHEVIKAVYSRKNRELTLNIFDNEDNLIISSKMPKLVSYKIGETVAGPNNFQYEVVDVEDDVFNPRKLHTAILKKKDEL</sequence>
<accession>A0ABT2WL99</accession>
<comment type="caution">
    <text evidence="1">The sequence shown here is derived from an EMBL/GenBank/DDBJ whole genome shotgun (WGS) entry which is preliminary data.</text>
</comment>
<protein>
    <submittedName>
        <fullName evidence="1">Uncharacterized protein</fullName>
    </submittedName>
</protein>
<organism evidence="1 2">
    <name type="scientific">Pallidibacillus thermolactis</name>
    <dbReference type="NCBI Taxonomy" id="251051"/>
    <lineage>
        <taxon>Bacteria</taxon>
        <taxon>Bacillati</taxon>
        <taxon>Bacillota</taxon>
        <taxon>Bacilli</taxon>
        <taxon>Bacillales</taxon>
        <taxon>Bacillaceae</taxon>
        <taxon>Pallidibacillus</taxon>
    </lineage>
</organism>
<gene>
    <name evidence="1" type="ORF">OEV82_13570</name>
</gene>
<evidence type="ECO:0000313" key="1">
    <source>
        <dbReference type="EMBL" id="MCU9595469.1"/>
    </source>
</evidence>
<dbReference type="RefSeq" id="WP_263062185.1">
    <property type="nucleotide sequence ID" value="NZ_JAOUSE010000055.1"/>
</dbReference>
<dbReference type="EMBL" id="JAOUSE010000055">
    <property type="protein sequence ID" value="MCU9595469.1"/>
    <property type="molecule type" value="Genomic_DNA"/>
</dbReference>
<proteinExistence type="predicted"/>
<reference evidence="1 2" key="1">
    <citation type="submission" date="2022-10" db="EMBL/GenBank/DDBJ databases">
        <title>Description of Fervidibacillus gen. nov. in the family Fervidibacillaceae fam. nov. with two species, Fervidibacillus albus sp. nov., and Fervidibacillus halotolerans sp. nov., isolated from tidal flat sediments.</title>
        <authorList>
            <person name="Kwon K.K."/>
            <person name="Yang S.-H."/>
        </authorList>
    </citation>
    <scope>NUCLEOTIDE SEQUENCE [LARGE SCALE GENOMIC DNA]</scope>
    <source>
        <strain evidence="1 2">DSM 23332</strain>
    </source>
</reference>
<name>A0ABT2WL99_9BACI</name>
<dbReference type="Proteomes" id="UP001208656">
    <property type="component" value="Unassembled WGS sequence"/>
</dbReference>